<name>E6XC71_CELAD</name>
<protein>
    <submittedName>
        <fullName evidence="1">Uncharacterized protein</fullName>
    </submittedName>
</protein>
<dbReference type="STRING" id="688270.Celal_3879"/>
<keyword evidence="2" id="KW-1185">Reference proteome</keyword>
<evidence type="ECO:0000313" key="1">
    <source>
        <dbReference type="EMBL" id="ADV51124.1"/>
    </source>
</evidence>
<dbReference type="EMBL" id="CP002453">
    <property type="protein sequence ID" value="ADV51124.1"/>
    <property type="molecule type" value="Genomic_DNA"/>
</dbReference>
<dbReference type="HOGENOM" id="CLU_3402746_0_0_10"/>
<dbReference type="Proteomes" id="UP000008634">
    <property type="component" value="Chromosome"/>
</dbReference>
<evidence type="ECO:0000313" key="2">
    <source>
        <dbReference type="Proteomes" id="UP000008634"/>
    </source>
</evidence>
<dbReference type="KEGG" id="cao:Celal_3879"/>
<proteinExistence type="predicted"/>
<reference evidence="1 2" key="1">
    <citation type="journal article" date="2010" name="Stand. Genomic Sci.">
        <title>Complete genome sequence of Cellulophaga algicola type strain (IC166).</title>
        <authorList>
            <person name="Abt B."/>
            <person name="Lu M."/>
            <person name="Misra M."/>
            <person name="Han C."/>
            <person name="Nolan M."/>
            <person name="Lucas S."/>
            <person name="Hammon N."/>
            <person name="Deshpande S."/>
            <person name="Cheng J.F."/>
            <person name="Tapia R."/>
            <person name="Goodwin L."/>
            <person name="Pitluck S."/>
            <person name="Liolios K."/>
            <person name="Pagani I."/>
            <person name="Ivanova N."/>
            <person name="Mavromatis K."/>
            <person name="Ovchinikova G."/>
            <person name="Pati A."/>
            <person name="Chen A."/>
            <person name="Palaniappan K."/>
            <person name="Land M."/>
            <person name="Hauser L."/>
            <person name="Chang Y.J."/>
            <person name="Jeffries C.D."/>
            <person name="Detter J.C."/>
            <person name="Brambilla E."/>
            <person name="Rohde M."/>
            <person name="Tindall B.J."/>
            <person name="Goker M."/>
            <person name="Woyke T."/>
            <person name="Bristow J."/>
            <person name="Eisen J.A."/>
            <person name="Markowitz V."/>
            <person name="Hugenholtz P."/>
            <person name="Kyrpides N.C."/>
            <person name="Klenk H.P."/>
            <person name="Lapidus A."/>
        </authorList>
    </citation>
    <scope>NUCLEOTIDE SEQUENCE [LARGE SCALE GENOMIC DNA]</scope>
    <source>
        <strain evidence="2">DSM 14237 / IC166 / ACAM 630</strain>
    </source>
</reference>
<sequence length="30" mass="3707">MKLRFNLNKDTYVLILDKRRKSQHITTIFN</sequence>
<organism evidence="1 2">
    <name type="scientific">Cellulophaga algicola (strain DSM 14237 / IC166 / ACAM 630)</name>
    <dbReference type="NCBI Taxonomy" id="688270"/>
    <lineage>
        <taxon>Bacteria</taxon>
        <taxon>Pseudomonadati</taxon>
        <taxon>Bacteroidota</taxon>
        <taxon>Flavobacteriia</taxon>
        <taxon>Flavobacteriales</taxon>
        <taxon>Flavobacteriaceae</taxon>
        <taxon>Cellulophaga</taxon>
    </lineage>
</organism>
<gene>
    <name evidence="1" type="ordered locus">Celal_3879</name>
</gene>
<dbReference type="AlphaFoldDB" id="E6XC71"/>
<accession>E6XC71</accession>